<dbReference type="Gene3D" id="2.70.150.10">
    <property type="entry name" value="Calcium-transporting ATPase, cytoplasmic transduction domain A"/>
    <property type="match status" value="1"/>
</dbReference>
<evidence type="ECO:0000256" key="6">
    <source>
        <dbReference type="ARBA" id="ARBA00022737"/>
    </source>
</evidence>
<name>A0A067C580_SAPPC</name>
<evidence type="ECO:0008006" key="26">
    <source>
        <dbReference type="Google" id="ProtNLM"/>
    </source>
</evidence>
<dbReference type="SUPFAM" id="SSF55008">
    <property type="entry name" value="HMA, heavy metal-associated domain"/>
    <property type="match status" value="3"/>
</dbReference>
<dbReference type="GO" id="GO:0008270">
    <property type="term" value="F:zinc ion binding"/>
    <property type="evidence" value="ECO:0007669"/>
    <property type="project" value="UniProtKB-KW"/>
</dbReference>
<feature type="domain" description="HMA" evidence="22">
    <location>
        <begin position="1"/>
        <end position="65"/>
    </location>
</feature>
<evidence type="ECO:0000256" key="8">
    <source>
        <dbReference type="ARBA" id="ARBA00022771"/>
    </source>
</evidence>
<dbReference type="STRING" id="695850.A0A067C580"/>
<feature type="transmembrane region" description="Helical" evidence="19">
    <location>
        <begin position="539"/>
        <end position="564"/>
    </location>
</feature>
<dbReference type="InterPro" id="IPR001394">
    <property type="entry name" value="Peptidase_C19_UCH"/>
</dbReference>
<evidence type="ECO:0000256" key="14">
    <source>
        <dbReference type="ARBA" id="ARBA00022989"/>
    </source>
</evidence>
<keyword evidence="6" id="KW-0677">Repeat</keyword>
<evidence type="ECO:0000256" key="19">
    <source>
        <dbReference type="RuleBase" id="RU362081"/>
    </source>
</evidence>
<dbReference type="NCBIfam" id="TIGR01494">
    <property type="entry name" value="ATPase_P-type"/>
    <property type="match status" value="1"/>
</dbReference>
<keyword evidence="10" id="KW-0862">Zinc</keyword>
<evidence type="ECO:0000256" key="12">
    <source>
        <dbReference type="ARBA" id="ARBA00022842"/>
    </source>
</evidence>
<dbReference type="SUPFAM" id="SSF56784">
    <property type="entry name" value="HAD-like"/>
    <property type="match status" value="1"/>
</dbReference>
<keyword evidence="8 18" id="KW-0863">Zinc-finger</keyword>
<dbReference type="GO" id="GO:0005524">
    <property type="term" value="F:ATP binding"/>
    <property type="evidence" value="ECO:0007669"/>
    <property type="project" value="UniProtKB-UniRule"/>
</dbReference>
<feature type="region of interest" description="Disordered" evidence="20">
    <location>
        <begin position="842"/>
        <end position="880"/>
    </location>
</feature>
<evidence type="ECO:0000256" key="1">
    <source>
        <dbReference type="ARBA" id="ARBA00004127"/>
    </source>
</evidence>
<dbReference type="CDD" id="cd02257">
    <property type="entry name" value="Peptidase_C19"/>
    <property type="match status" value="1"/>
</dbReference>
<evidence type="ECO:0000256" key="18">
    <source>
        <dbReference type="PROSITE-ProRule" id="PRU01343"/>
    </source>
</evidence>
<feature type="domain" description="HMA" evidence="22">
    <location>
        <begin position="80"/>
        <end position="151"/>
    </location>
</feature>
<keyword evidence="12" id="KW-0460">Magnesium</keyword>
<dbReference type="PANTHER" id="PTHR43520">
    <property type="entry name" value="ATP7, ISOFORM B"/>
    <property type="match status" value="1"/>
</dbReference>
<keyword evidence="14 19" id="KW-1133">Transmembrane helix</keyword>
<dbReference type="GO" id="GO:0016579">
    <property type="term" value="P:protein deubiquitination"/>
    <property type="evidence" value="ECO:0007669"/>
    <property type="project" value="InterPro"/>
</dbReference>
<feature type="region of interest" description="Disordered" evidence="20">
    <location>
        <begin position="949"/>
        <end position="986"/>
    </location>
</feature>
<proteinExistence type="inferred from homology"/>
<organism evidence="24 25">
    <name type="scientific">Saprolegnia parasitica (strain CBS 223.65)</name>
    <dbReference type="NCBI Taxonomy" id="695850"/>
    <lineage>
        <taxon>Eukaryota</taxon>
        <taxon>Sar</taxon>
        <taxon>Stramenopiles</taxon>
        <taxon>Oomycota</taxon>
        <taxon>Saprolegniomycetes</taxon>
        <taxon>Saprolegniales</taxon>
        <taxon>Saprolegniaceae</taxon>
        <taxon>Saprolegnia</taxon>
    </lineage>
</organism>
<dbReference type="InterPro" id="IPR023214">
    <property type="entry name" value="HAD_sf"/>
</dbReference>
<evidence type="ECO:0000256" key="7">
    <source>
        <dbReference type="ARBA" id="ARBA00022741"/>
    </source>
</evidence>
<dbReference type="PANTHER" id="PTHR43520:SF8">
    <property type="entry name" value="P-TYPE CU(+) TRANSPORTER"/>
    <property type="match status" value="1"/>
</dbReference>
<dbReference type="InterPro" id="IPR006122">
    <property type="entry name" value="HMA_Cu_ion-bd"/>
</dbReference>
<dbReference type="InterPro" id="IPR006121">
    <property type="entry name" value="HMA_dom"/>
</dbReference>
<dbReference type="GO" id="GO:0012505">
    <property type="term" value="C:endomembrane system"/>
    <property type="evidence" value="ECO:0007669"/>
    <property type="project" value="UniProtKB-SubCell"/>
</dbReference>
<dbReference type="PROSITE" id="PS51999">
    <property type="entry name" value="ZF_GRF"/>
    <property type="match status" value="1"/>
</dbReference>
<dbReference type="KEGG" id="spar:SPRG_20876"/>
<dbReference type="Gene3D" id="3.90.70.10">
    <property type="entry name" value="Cysteine proteinases"/>
    <property type="match status" value="1"/>
</dbReference>
<keyword evidence="13" id="KW-1278">Translocase</keyword>
<dbReference type="Pfam" id="PF06839">
    <property type="entry name" value="Zn_ribbon_GRF"/>
    <property type="match status" value="1"/>
</dbReference>
<dbReference type="Pfam" id="PF00702">
    <property type="entry name" value="Hydrolase"/>
    <property type="match status" value="1"/>
</dbReference>
<dbReference type="PROSITE" id="PS00972">
    <property type="entry name" value="USP_1"/>
    <property type="match status" value="1"/>
</dbReference>
<keyword evidence="4 19" id="KW-0812">Transmembrane</keyword>
<dbReference type="EMBL" id="KK583244">
    <property type="protein sequence ID" value="KDO24290.1"/>
    <property type="molecule type" value="Genomic_DNA"/>
</dbReference>
<evidence type="ECO:0000256" key="3">
    <source>
        <dbReference type="ARBA" id="ARBA00022448"/>
    </source>
</evidence>
<keyword evidence="11 19" id="KW-0067">ATP-binding</keyword>
<dbReference type="SUPFAM" id="SSF81653">
    <property type="entry name" value="Calcium ATPase, transduction domain A"/>
    <property type="match status" value="1"/>
</dbReference>
<evidence type="ECO:0000256" key="4">
    <source>
        <dbReference type="ARBA" id="ARBA00022692"/>
    </source>
</evidence>
<dbReference type="GeneID" id="24141872"/>
<dbReference type="Proteomes" id="UP000030745">
    <property type="component" value="Unassembled WGS sequence"/>
</dbReference>
<feature type="transmembrane region" description="Helical" evidence="19">
    <location>
        <begin position="315"/>
        <end position="333"/>
    </location>
</feature>
<protein>
    <recommendedName>
        <fullName evidence="26">USP domain-containing protein</fullName>
    </recommendedName>
</protein>
<keyword evidence="16" id="KW-0406">Ion transport</keyword>
<dbReference type="Pfam" id="PF00443">
    <property type="entry name" value="UCH"/>
    <property type="match status" value="1"/>
</dbReference>
<dbReference type="Gene3D" id="3.30.70.100">
    <property type="match status" value="3"/>
</dbReference>
<evidence type="ECO:0000256" key="11">
    <source>
        <dbReference type="ARBA" id="ARBA00022840"/>
    </source>
</evidence>
<keyword evidence="17 19" id="KW-0472">Membrane</keyword>
<dbReference type="InterPro" id="IPR059000">
    <property type="entry name" value="ATPase_P-type_domA"/>
</dbReference>
<accession>A0A067C580</accession>
<dbReference type="PROSITE" id="PS50846">
    <property type="entry name" value="HMA_2"/>
    <property type="match status" value="3"/>
</dbReference>
<dbReference type="InterPro" id="IPR023298">
    <property type="entry name" value="ATPase_P-typ_TM_dom_sf"/>
</dbReference>
<evidence type="ECO:0000256" key="20">
    <source>
        <dbReference type="SAM" id="MobiDB-lite"/>
    </source>
</evidence>
<evidence type="ECO:0000256" key="5">
    <source>
        <dbReference type="ARBA" id="ARBA00022723"/>
    </source>
</evidence>
<dbReference type="CDD" id="cd00371">
    <property type="entry name" value="HMA"/>
    <property type="match status" value="3"/>
</dbReference>
<gene>
    <name evidence="24" type="ORF">SPRG_20876</name>
</gene>
<keyword evidence="5 19" id="KW-0479">Metal-binding</keyword>
<feature type="domain" description="USP" evidence="21">
    <location>
        <begin position="1027"/>
        <end position="1421"/>
    </location>
</feature>
<feature type="domain" description="GRF-type" evidence="23">
    <location>
        <begin position="1225"/>
        <end position="1265"/>
    </location>
</feature>
<dbReference type="InterPro" id="IPR023299">
    <property type="entry name" value="ATPase_P-typ_cyto_dom_N"/>
</dbReference>
<dbReference type="PROSITE" id="PS00973">
    <property type="entry name" value="USP_2"/>
    <property type="match status" value="1"/>
</dbReference>
<dbReference type="OrthoDB" id="432719at2759"/>
<evidence type="ECO:0000256" key="10">
    <source>
        <dbReference type="ARBA" id="ARBA00022833"/>
    </source>
</evidence>
<dbReference type="InterPro" id="IPR010666">
    <property type="entry name" value="Znf_GRF"/>
</dbReference>
<feature type="transmembrane region" description="Helical" evidence="19">
    <location>
        <begin position="747"/>
        <end position="764"/>
    </location>
</feature>
<evidence type="ECO:0000256" key="16">
    <source>
        <dbReference type="ARBA" id="ARBA00023065"/>
    </source>
</evidence>
<reference evidence="24 25" key="1">
    <citation type="journal article" date="2013" name="PLoS Genet.">
        <title>Distinctive expansion of potential virulence genes in the genome of the oomycete fish pathogen Saprolegnia parasitica.</title>
        <authorList>
            <person name="Jiang R.H."/>
            <person name="de Bruijn I."/>
            <person name="Haas B.J."/>
            <person name="Belmonte R."/>
            <person name="Lobach L."/>
            <person name="Christie J."/>
            <person name="van den Ackerveken G."/>
            <person name="Bottin A."/>
            <person name="Bulone V."/>
            <person name="Diaz-Moreno S.M."/>
            <person name="Dumas B."/>
            <person name="Fan L."/>
            <person name="Gaulin E."/>
            <person name="Govers F."/>
            <person name="Grenville-Briggs L.J."/>
            <person name="Horner N.R."/>
            <person name="Levin J.Z."/>
            <person name="Mammella M."/>
            <person name="Meijer H.J."/>
            <person name="Morris P."/>
            <person name="Nusbaum C."/>
            <person name="Oome S."/>
            <person name="Phillips A.J."/>
            <person name="van Rooyen D."/>
            <person name="Rzeszutek E."/>
            <person name="Saraiva M."/>
            <person name="Secombes C.J."/>
            <person name="Seidl M.F."/>
            <person name="Snel B."/>
            <person name="Stassen J.H."/>
            <person name="Sykes S."/>
            <person name="Tripathy S."/>
            <person name="van den Berg H."/>
            <person name="Vega-Arreguin J.C."/>
            <person name="Wawra S."/>
            <person name="Young S.K."/>
            <person name="Zeng Q."/>
            <person name="Dieguez-Uribeondo J."/>
            <person name="Russ C."/>
            <person name="Tyler B.M."/>
            <person name="van West P."/>
        </authorList>
    </citation>
    <scope>NUCLEOTIDE SEQUENCE [LARGE SCALE GENOMIC DNA]</scope>
    <source>
        <strain evidence="24 25">CBS 223.65</strain>
    </source>
</reference>
<dbReference type="PRINTS" id="PR00119">
    <property type="entry name" value="CATATPASE"/>
</dbReference>
<dbReference type="GO" id="GO:0016020">
    <property type="term" value="C:membrane"/>
    <property type="evidence" value="ECO:0007669"/>
    <property type="project" value="UniProtKB-SubCell"/>
</dbReference>
<dbReference type="FunFam" id="2.70.150.10:FF:000002">
    <property type="entry name" value="Copper-transporting ATPase 1, putative"/>
    <property type="match status" value="1"/>
</dbReference>
<evidence type="ECO:0000256" key="13">
    <source>
        <dbReference type="ARBA" id="ARBA00022967"/>
    </source>
</evidence>
<dbReference type="InterPro" id="IPR018303">
    <property type="entry name" value="ATPase_P-typ_P_site"/>
</dbReference>
<dbReference type="GO" id="GO:0055070">
    <property type="term" value="P:copper ion homeostasis"/>
    <property type="evidence" value="ECO:0007669"/>
    <property type="project" value="TreeGrafter"/>
</dbReference>
<dbReference type="GO" id="GO:0004843">
    <property type="term" value="F:cysteine-type deubiquitinase activity"/>
    <property type="evidence" value="ECO:0007669"/>
    <property type="project" value="InterPro"/>
</dbReference>
<dbReference type="NCBIfam" id="TIGR00003">
    <property type="entry name" value="copper ion binding protein"/>
    <property type="match status" value="1"/>
</dbReference>
<dbReference type="Pfam" id="PF00403">
    <property type="entry name" value="HMA"/>
    <property type="match status" value="3"/>
</dbReference>
<keyword evidence="25" id="KW-1185">Reference proteome</keyword>
<dbReference type="GO" id="GO:0005507">
    <property type="term" value="F:copper ion binding"/>
    <property type="evidence" value="ECO:0007669"/>
    <property type="project" value="InterPro"/>
</dbReference>
<dbReference type="InterPro" id="IPR036163">
    <property type="entry name" value="HMA_dom_sf"/>
</dbReference>
<feature type="transmembrane region" description="Helical" evidence="19">
    <location>
        <begin position="383"/>
        <end position="404"/>
    </location>
</feature>
<dbReference type="InterPro" id="IPR027256">
    <property type="entry name" value="P-typ_ATPase_IB"/>
</dbReference>
<sequence length="1435" mass="153648">MRLVVKGMRCQKNCATRIQSALEAVPGVASASVSFKDKAATVQCDASVSAVELIHAVRSLDAGATKSFDAYMAGDDRLVRIVQLGVEGMSCQMNCAAKVQAALSEANGVQAATVDFEHRVATITIAPGSRITETDLIAAIESIKGKKFKASVHDPSVTAPAIHETAAPAPVVSVVVHPAVETGDVTLTVVGMTCNSCANSVETALRSTDGVLSAVVNFATESAYVKFTKDKVGIRSLVEVVEAIGYEASVATGSTTAASTENRLVEVAAWKRRLYLALFFTFPIVILMTVLDNIPQVALGLQSPVFQLPGTSFDSFFLLVLATPVQFLAGAKFHAEAWKGLKNHTLGMSFLVSMGTNAAYFYGLFSDLRCVYWANAELSVPDMYMTSSMLITFILLGKTMEAIAKGRTNDALRKLFELQAKVATMLIQDANGNVSEEVVPIELVQRGDILKVVRGGNVPADGVITEGEGRLDESMLTGESKPIKKTPGDTVLGATLNVDGLFHMRVTGVGRDTALSQIVRLVEDAQTSKAPIQAYADKIASVFVPIVLGLSVLTFAVWFGLVSFGYVVPPDHTGGFLFAFNFAISTLVVACPCALGLATPTAVMVGTGVGATHGILIKGGEPLEVAHKVNTVLFDKTGTLTNGTPSVTDVIVLSNEWTSDALMWLAASAELGSEHTLGRAIVNRGKLLAKPLEQPESFTAVSGKGITVELSNAVVHLGNLDYMQDCGMAVPAAVPSHRRRLEEAGKTVIYMGICDSVVALIGISDAPRAEAKQTIAHLHALGLDVYMVTGDNSRTAHWVAAQIGLPSHHVMAEVLPANKTAKVQELQAQGRIVAMKRWLSPSAAHPTPTRAKTFDDDDDDAQGMDGAGALDSPSPVRKVRPMGDRMRELDAMLYSPKGKTRLVPTKLQMDLSPPPPPTKASPLRRLPPKLNLDAAPSRPVMTILTTPSKRTETPLIATAPKEPSKPSAADPPSVTKTNASEPINIDDDVDDEVTEKKQVAKDGFSELLLGAKRQAAAAANPVAKSQQGLVNLGNTCYMNAVLQALLSLQAFVTTLRDDAWVTALTKMPLPKGHWQAKAVKDAYDFYLVFKTMIKGHVQSAHLDPSPMKAVVGKRAQVFANNAQQDAHEFLMNVLNELEADMKGVKASKQSLHQYFGGNDEKAMVTPTLAPADVEALLPTTTFFRTTVTQTLTCSSCAYRRHVKETFRELSLDFPALAAPKPPILCKCQKPVKRLITKKDGKNKGRPFIKCNQFPQCEFFAWDDAPPEPPAPALDVPQLLTTHFQSHTVDLKCEKCADGASVNVTATITHAPPILVLHLKRFEISTASMTLVKRNDIVVAPTSVDLSVFQAPNAKPAPKYRLKSIVRHLGRTAGEGHYITDVHNQATKWTRYNDALVTEVDQAAVLTGPGAETGYLLFYVAETSTGKGPALLGRSG</sequence>
<keyword evidence="9" id="KW-0187">Copper transport</keyword>
<feature type="transmembrane region" description="Helical" evidence="19">
    <location>
        <begin position="345"/>
        <end position="363"/>
    </location>
</feature>
<dbReference type="InterPro" id="IPR036412">
    <property type="entry name" value="HAD-like_sf"/>
</dbReference>
<dbReference type="Pfam" id="PF00122">
    <property type="entry name" value="E1-E2_ATPase"/>
    <property type="match status" value="1"/>
</dbReference>
<comment type="similarity">
    <text evidence="2 19">Belongs to the cation transport ATPase (P-type) (TC 3.A.3) family. Type IB subfamily.</text>
</comment>
<feature type="transmembrane region" description="Helical" evidence="19">
    <location>
        <begin position="274"/>
        <end position="295"/>
    </location>
</feature>
<feature type="region of interest" description="Disordered" evidence="20">
    <location>
        <begin position="907"/>
        <end position="934"/>
    </location>
</feature>
<evidence type="ECO:0000259" key="22">
    <source>
        <dbReference type="PROSITE" id="PS50846"/>
    </source>
</evidence>
<evidence type="ECO:0000313" key="25">
    <source>
        <dbReference type="Proteomes" id="UP000030745"/>
    </source>
</evidence>
<dbReference type="Gene3D" id="3.40.1110.10">
    <property type="entry name" value="Calcium-transporting ATPase, cytoplasmic domain N"/>
    <property type="match status" value="2"/>
</dbReference>
<dbReference type="InterPro" id="IPR008250">
    <property type="entry name" value="ATPase_P-typ_transduc_dom_A_sf"/>
</dbReference>
<dbReference type="SUPFAM" id="SSF54001">
    <property type="entry name" value="Cysteine proteinases"/>
    <property type="match status" value="1"/>
</dbReference>
<feature type="transmembrane region" description="Helical" evidence="19">
    <location>
        <begin position="576"/>
        <end position="598"/>
    </location>
</feature>
<dbReference type="InterPro" id="IPR018200">
    <property type="entry name" value="USP_CS"/>
</dbReference>
<evidence type="ECO:0000259" key="21">
    <source>
        <dbReference type="PROSITE" id="PS50235"/>
    </source>
</evidence>
<keyword evidence="7 19" id="KW-0547">Nucleotide-binding</keyword>
<dbReference type="RefSeq" id="XP_012205075.1">
    <property type="nucleotide sequence ID" value="XM_012349685.1"/>
</dbReference>
<evidence type="ECO:0000313" key="24">
    <source>
        <dbReference type="EMBL" id="KDO24290.1"/>
    </source>
</evidence>
<dbReference type="PROSITE" id="PS00154">
    <property type="entry name" value="ATPASE_E1_E2"/>
    <property type="match status" value="1"/>
</dbReference>
<dbReference type="PROSITE" id="PS50235">
    <property type="entry name" value="USP_3"/>
    <property type="match status" value="1"/>
</dbReference>
<evidence type="ECO:0000256" key="2">
    <source>
        <dbReference type="ARBA" id="ARBA00006024"/>
    </source>
</evidence>
<dbReference type="VEuPathDB" id="FungiDB:SPRG_20876"/>
<dbReference type="InterPro" id="IPR017969">
    <property type="entry name" value="Heavy-metal-associated_CS"/>
</dbReference>
<dbReference type="SUPFAM" id="SSF81665">
    <property type="entry name" value="Calcium ATPase, transmembrane domain M"/>
    <property type="match status" value="1"/>
</dbReference>
<dbReference type="PRINTS" id="PR00943">
    <property type="entry name" value="CUATPASE"/>
</dbReference>
<keyword evidence="15" id="KW-0186">Copper</keyword>
<dbReference type="NCBIfam" id="TIGR01525">
    <property type="entry name" value="ATPase-IB_hvy"/>
    <property type="match status" value="1"/>
</dbReference>
<evidence type="ECO:0000256" key="9">
    <source>
        <dbReference type="ARBA" id="ARBA00022796"/>
    </source>
</evidence>
<dbReference type="Gene3D" id="3.40.50.1000">
    <property type="entry name" value="HAD superfamily/HAD-like"/>
    <property type="match status" value="1"/>
</dbReference>
<keyword evidence="3" id="KW-0813">Transport</keyword>
<comment type="subcellular location">
    <subcellularLocation>
        <location evidence="1">Endomembrane system</location>
        <topology evidence="1">Multi-pass membrane protein</topology>
    </subcellularLocation>
    <subcellularLocation>
        <location evidence="19">Membrane</location>
    </subcellularLocation>
</comment>
<evidence type="ECO:0000256" key="15">
    <source>
        <dbReference type="ARBA" id="ARBA00023008"/>
    </source>
</evidence>
<dbReference type="InterPro" id="IPR028889">
    <property type="entry name" value="USP"/>
</dbReference>
<feature type="domain" description="HMA" evidence="22">
    <location>
        <begin position="183"/>
        <end position="249"/>
    </location>
</feature>
<dbReference type="FunFam" id="3.30.70.100:FF:000033">
    <property type="entry name" value="Copper-transporting ATPase HMA5"/>
    <property type="match status" value="1"/>
</dbReference>
<evidence type="ECO:0000259" key="23">
    <source>
        <dbReference type="PROSITE" id="PS51999"/>
    </source>
</evidence>
<evidence type="ECO:0000256" key="17">
    <source>
        <dbReference type="ARBA" id="ARBA00023136"/>
    </source>
</evidence>
<dbReference type="GO" id="GO:0016887">
    <property type="term" value="F:ATP hydrolysis activity"/>
    <property type="evidence" value="ECO:0007669"/>
    <property type="project" value="InterPro"/>
</dbReference>
<dbReference type="GO" id="GO:0043682">
    <property type="term" value="F:P-type divalent copper transporter activity"/>
    <property type="evidence" value="ECO:0007669"/>
    <property type="project" value="TreeGrafter"/>
</dbReference>
<dbReference type="InterPro" id="IPR001757">
    <property type="entry name" value="P_typ_ATPase"/>
</dbReference>
<dbReference type="InterPro" id="IPR038765">
    <property type="entry name" value="Papain-like_cys_pep_sf"/>
</dbReference>
<dbReference type="PROSITE" id="PS01047">
    <property type="entry name" value="HMA_1"/>
    <property type="match status" value="1"/>
</dbReference>